<dbReference type="PANTHER" id="PTHR43163">
    <property type="entry name" value="DIPEPTIDE TRANSPORT SYSTEM PERMEASE PROTEIN DPPB-RELATED"/>
    <property type="match status" value="1"/>
</dbReference>
<feature type="transmembrane region" description="Helical" evidence="7">
    <location>
        <begin position="227"/>
        <end position="249"/>
    </location>
</feature>
<dbReference type="Pfam" id="PF00528">
    <property type="entry name" value="BPD_transp_1"/>
    <property type="match status" value="1"/>
</dbReference>
<organism evidence="9 10">
    <name type="scientific">Paraliobacillus quinghaiensis</name>
    <dbReference type="NCBI Taxonomy" id="470815"/>
    <lineage>
        <taxon>Bacteria</taxon>
        <taxon>Bacillati</taxon>
        <taxon>Bacillota</taxon>
        <taxon>Bacilli</taxon>
        <taxon>Bacillales</taxon>
        <taxon>Bacillaceae</taxon>
        <taxon>Paraliobacillus</taxon>
    </lineage>
</organism>
<name>A0A917TJT2_9BACI</name>
<comment type="subcellular location">
    <subcellularLocation>
        <location evidence="1 7">Cell membrane</location>
        <topology evidence="1 7">Multi-pass membrane protein</topology>
    </subcellularLocation>
</comment>
<dbReference type="CDD" id="cd06261">
    <property type="entry name" value="TM_PBP2"/>
    <property type="match status" value="1"/>
</dbReference>
<keyword evidence="10" id="KW-1185">Reference proteome</keyword>
<dbReference type="AlphaFoldDB" id="A0A917TJT2"/>
<reference evidence="9" key="1">
    <citation type="journal article" date="2014" name="Int. J. Syst. Evol. Microbiol.">
        <title>Complete genome sequence of Corynebacterium casei LMG S-19264T (=DSM 44701T), isolated from a smear-ripened cheese.</title>
        <authorList>
            <consortium name="US DOE Joint Genome Institute (JGI-PGF)"/>
            <person name="Walter F."/>
            <person name="Albersmeier A."/>
            <person name="Kalinowski J."/>
            <person name="Ruckert C."/>
        </authorList>
    </citation>
    <scope>NUCLEOTIDE SEQUENCE</scope>
    <source>
        <strain evidence="9">CGMCC 1.6333</strain>
    </source>
</reference>
<evidence type="ECO:0000259" key="8">
    <source>
        <dbReference type="PROSITE" id="PS50928"/>
    </source>
</evidence>
<reference evidence="9" key="2">
    <citation type="submission" date="2020-09" db="EMBL/GenBank/DDBJ databases">
        <authorList>
            <person name="Sun Q."/>
            <person name="Zhou Y."/>
        </authorList>
    </citation>
    <scope>NUCLEOTIDE SEQUENCE</scope>
    <source>
        <strain evidence="9">CGMCC 1.6333</strain>
    </source>
</reference>
<feature type="transmembrane region" description="Helical" evidence="7">
    <location>
        <begin position="174"/>
        <end position="192"/>
    </location>
</feature>
<comment type="similarity">
    <text evidence="7">Belongs to the binding-protein-dependent transport system permease family.</text>
</comment>
<dbReference type="GO" id="GO:0055085">
    <property type="term" value="P:transmembrane transport"/>
    <property type="evidence" value="ECO:0007669"/>
    <property type="project" value="InterPro"/>
</dbReference>
<dbReference type="NCBIfam" id="NF045471">
    <property type="entry name" value="Opp3B"/>
    <property type="match status" value="1"/>
</dbReference>
<dbReference type="SUPFAM" id="SSF161098">
    <property type="entry name" value="MetI-like"/>
    <property type="match status" value="1"/>
</dbReference>
<keyword evidence="2 7" id="KW-0813">Transport</keyword>
<feature type="domain" description="ABC transmembrane type-1" evidence="8">
    <location>
        <begin position="95"/>
        <end position="296"/>
    </location>
</feature>
<gene>
    <name evidence="9" type="ORF">GCM10011351_08250</name>
</gene>
<evidence type="ECO:0000256" key="7">
    <source>
        <dbReference type="RuleBase" id="RU363032"/>
    </source>
</evidence>
<dbReference type="InterPro" id="IPR000515">
    <property type="entry name" value="MetI-like"/>
</dbReference>
<evidence type="ECO:0000256" key="3">
    <source>
        <dbReference type="ARBA" id="ARBA00022475"/>
    </source>
</evidence>
<dbReference type="Proteomes" id="UP000618460">
    <property type="component" value="Unassembled WGS sequence"/>
</dbReference>
<feature type="transmembrane region" description="Helical" evidence="7">
    <location>
        <begin position="101"/>
        <end position="122"/>
    </location>
</feature>
<dbReference type="Gene3D" id="1.10.3720.10">
    <property type="entry name" value="MetI-like"/>
    <property type="match status" value="1"/>
</dbReference>
<keyword evidence="3" id="KW-1003">Cell membrane</keyword>
<evidence type="ECO:0000313" key="10">
    <source>
        <dbReference type="Proteomes" id="UP000618460"/>
    </source>
</evidence>
<sequence length="310" mass="34090">MGKYVLQRIAYMLVTLFIIATATFFLMKLLPGSPFNSVASKLSDEQMAILLSRYGLDEPIPVQYFKYIAGMIQGDLGISFQFNNREVTDLITSRIGPSAQLGAQAMVIGSIIGIFVGMAAAIRHNSWVDYTANFVSIIGISIPSFVFAGLLQYYLAGELSLFPTAFWDGPEYTVLPTLALMIFPLAICARFMRTEMMEVLGSDYIELARAKGVNNSAIMFKHAMRNALVPVITVMGPMTVSLMTGTLVIEQIFVIPGLGEQFVSSINSNDYPMIMGTTMFYSILFISVILIVDLLYGVIDPRIRVSGGKD</sequence>
<evidence type="ECO:0000256" key="4">
    <source>
        <dbReference type="ARBA" id="ARBA00022692"/>
    </source>
</evidence>
<comment type="caution">
    <text evidence="9">The sequence shown here is derived from an EMBL/GenBank/DDBJ whole genome shotgun (WGS) entry which is preliminary data.</text>
</comment>
<dbReference type="Pfam" id="PF19300">
    <property type="entry name" value="BPD_transp_1_N"/>
    <property type="match status" value="1"/>
</dbReference>
<evidence type="ECO:0000313" key="9">
    <source>
        <dbReference type="EMBL" id="GGM24937.1"/>
    </source>
</evidence>
<keyword evidence="4 7" id="KW-0812">Transmembrane</keyword>
<dbReference type="GO" id="GO:0005886">
    <property type="term" value="C:plasma membrane"/>
    <property type="evidence" value="ECO:0007669"/>
    <property type="project" value="UniProtKB-SubCell"/>
</dbReference>
<accession>A0A917TJT2</accession>
<dbReference type="RefSeq" id="WP_117153261.1">
    <property type="nucleotide sequence ID" value="NZ_BMLG01000002.1"/>
</dbReference>
<evidence type="ECO:0000256" key="5">
    <source>
        <dbReference type="ARBA" id="ARBA00022989"/>
    </source>
</evidence>
<proteinExistence type="inferred from homology"/>
<dbReference type="OrthoDB" id="9773683at2"/>
<dbReference type="InterPro" id="IPR045621">
    <property type="entry name" value="BPD_transp_1_N"/>
</dbReference>
<keyword evidence="6 7" id="KW-0472">Membrane</keyword>
<evidence type="ECO:0000256" key="2">
    <source>
        <dbReference type="ARBA" id="ARBA00022448"/>
    </source>
</evidence>
<feature type="transmembrane region" description="Helical" evidence="7">
    <location>
        <begin position="9"/>
        <end position="27"/>
    </location>
</feature>
<evidence type="ECO:0000256" key="6">
    <source>
        <dbReference type="ARBA" id="ARBA00023136"/>
    </source>
</evidence>
<feature type="transmembrane region" description="Helical" evidence="7">
    <location>
        <begin position="134"/>
        <end position="154"/>
    </location>
</feature>
<protein>
    <submittedName>
        <fullName evidence="9">Peptide ABC transporter permease</fullName>
    </submittedName>
</protein>
<dbReference type="PANTHER" id="PTHR43163:SF6">
    <property type="entry name" value="DIPEPTIDE TRANSPORT SYSTEM PERMEASE PROTEIN DPPB-RELATED"/>
    <property type="match status" value="1"/>
</dbReference>
<evidence type="ECO:0000256" key="1">
    <source>
        <dbReference type="ARBA" id="ARBA00004651"/>
    </source>
</evidence>
<dbReference type="InterPro" id="IPR035906">
    <property type="entry name" value="MetI-like_sf"/>
</dbReference>
<dbReference type="PROSITE" id="PS50928">
    <property type="entry name" value="ABC_TM1"/>
    <property type="match status" value="1"/>
</dbReference>
<keyword evidence="5 7" id="KW-1133">Transmembrane helix</keyword>
<dbReference type="EMBL" id="BMLG01000002">
    <property type="protein sequence ID" value="GGM24937.1"/>
    <property type="molecule type" value="Genomic_DNA"/>
</dbReference>
<feature type="transmembrane region" description="Helical" evidence="7">
    <location>
        <begin position="279"/>
        <end position="299"/>
    </location>
</feature>